<evidence type="ECO:0008006" key="6">
    <source>
        <dbReference type="Google" id="ProtNLM"/>
    </source>
</evidence>
<keyword evidence="3" id="KW-0732">Signal</keyword>
<feature type="compositionally biased region" description="Low complexity" evidence="1">
    <location>
        <begin position="324"/>
        <end position="339"/>
    </location>
</feature>
<accession>A0A292PI18</accession>
<sequence length="469" mass="50991">MSISKKLRLAYVAEWLLAVSISALPIEQSPVVEGADESVAVMLGKRERKHGSLGRVIDEVAGRNYDVFAQRGERDEDEDSDGDGKSEGGDSDGSVDSEGTSVGRDPRGGTHAGNTTLGWNPAEQAGSSPAKVEGQQGASTVAKNLLIAGGAIAAFIFVALIAFWLYKARGRIFRRANFKRGTAHRFRGGGIAYDEKSSVYPQSTIFSSGSNTRPILERKYSIPGIPFPPPALALPDTSPGRHRSREHLLIRTSLLREKRPVSSPYPVDEKGTFYDGASDADPSSPQQEDLPLPPPVYSYMTDHPLLSPSQSSSISNIKPRKPPRTATTTNNRPQSYAQIYPPPPIPESNTIPRNAPQMDSRFSWTTTVTSEAPSDVKSVRSSLNSEPMFRGVNSWVSHQAGKLERKERLAQLQLEQHEEEQAQDIPLGSPPATPNAFRHHPGAPVSFLEHRARMEAAMEAGGRFPGLGR</sequence>
<dbReference type="Proteomes" id="UP001412239">
    <property type="component" value="Unassembled WGS sequence"/>
</dbReference>
<keyword evidence="2" id="KW-0472">Membrane</keyword>
<evidence type="ECO:0000313" key="5">
    <source>
        <dbReference type="Proteomes" id="UP001412239"/>
    </source>
</evidence>
<feature type="transmembrane region" description="Helical" evidence="2">
    <location>
        <begin position="145"/>
        <end position="166"/>
    </location>
</feature>
<feature type="region of interest" description="Disordered" evidence="1">
    <location>
        <begin position="415"/>
        <end position="442"/>
    </location>
</feature>
<feature type="signal peptide" evidence="3">
    <location>
        <begin position="1"/>
        <end position="23"/>
    </location>
</feature>
<feature type="region of interest" description="Disordered" evidence="1">
    <location>
        <begin position="259"/>
        <end position="345"/>
    </location>
</feature>
<name>A0A292PI18_9PEZI</name>
<dbReference type="AlphaFoldDB" id="A0A292PI18"/>
<evidence type="ECO:0000256" key="1">
    <source>
        <dbReference type="SAM" id="MobiDB-lite"/>
    </source>
</evidence>
<evidence type="ECO:0000313" key="4">
    <source>
        <dbReference type="EMBL" id="CUS06859.1"/>
    </source>
</evidence>
<keyword evidence="5" id="KW-1185">Reference proteome</keyword>
<feature type="compositionally biased region" description="Low complexity" evidence="1">
    <location>
        <begin position="304"/>
        <end position="315"/>
    </location>
</feature>
<keyword evidence="2" id="KW-0812">Transmembrane</keyword>
<feature type="region of interest" description="Disordered" evidence="1">
    <location>
        <begin position="68"/>
        <end position="133"/>
    </location>
</feature>
<dbReference type="EMBL" id="LN891304">
    <property type="protein sequence ID" value="CUS06859.1"/>
    <property type="molecule type" value="Genomic_DNA"/>
</dbReference>
<organism evidence="4 5">
    <name type="scientific">Tuber aestivum</name>
    <name type="common">summer truffle</name>
    <dbReference type="NCBI Taxonomy" id="59557"/>
    <lineage>
        <taxon>Eukaryota</taxon>
        <taxon>Fungi</taxon>
        <taxon>Dikarya</taxon>
        <taxon>Ascomycota</taxon>
        <taxon>Pezizomycotina</taxon>
        <taxon>Pezizomycetes</taxon>
        <taxon>Pezizales</taxon>
        <taxon>Tuberaceae</taxon>
        <taxon>Tuber</taxon>
    </lineage>
</organism>
<proteinExistence type="predicted"/>
<protein>
    <recommendedName>
        <fullName evidence="6">Mid2 domain-containing protein</fullName>
    </recommendedName>
</protein>
<evidence type="ECO:0000256" key="3">
    <source>
        <dbReference type="SAM" id="SignalP"/>
    </source>
</evidence>
<gene>
    <name evidence="4" type="ORF">GSTUAT00009063001</name>
</gene>
<feature type="chain" id="PRO_5012900451" description="Mid2 domain-containing protein" evidence="3">
    <location>
        <begin position="24"/>
        <end position="469"/>
    </location>
</feature>
<evidence type="ECO:0000256" key="2">
    <source>
        <dbReference type="SAM" id="Phobius"/>
    </source>
</evidence>
<keyword evidence="2" id="KW-1133">Transmembrane helix</keyword>
<reference evidence="4" key="1">
    <citation type="submission" date="2015-10" db="EMBL/GenBank/DDBJ databases">
        <authorList>
            <person name="Regsiter A."/>
            <person name="william w."/>
        </authorList>
    </citation>
    <scope>NUCLEOTIDE SEQUENCE</scope>
    <source>
        <strain evidence="4">Montdore</strain>
    </source>
</reference>